<dbReference type="EMBL" id="SJPF01000004">
    <property type="protein sequence ID" value="TWT31990.1"/>
    <property type="molecule type" value="Genomic_DNA"/>
</dbReference>
<evidence type="ECO:0000313" key="1">
    <source>
        <dbReference type="EMBL" id="TWT31990.1"/>
    </source>
</evidence>
<proteinExistence type="predicted"/>
<dbReference type="AlphaFoldDB" id="A0A5C5V1Z6"/>
<dbReference type="Proteomes" id="UP000318878">
    <property type="component" value="Unassembled WGS sequence"/>
</dbReference>
<gene>
    <name evidence="1" type="ORF">Enr8_39160</name>
</gene>
<keyword evidence="2" id="KW-1185">Reference proteome</keyword>
<accession>A0A5C5V1Z6</accession>
<sequence length="192" mass="22188">MKRHLQRFWRRVPHRFSITGLLILVAVCALVCSVAAPWLRAEPRQYPQLRVSKFHDEDLEAPHNHCLVIVLQYHEGQEGSEFYSDYAPYGTLNTSVENFGVSPTQYFNETPLGEPSAEVSPVAQARFNALLHYVERQQIDVQNQPWGWKQKFTLPEDFPTFQQFFKEYKQAHPRAKLTLVEPPTPVGDCSCD</sequence>
<protein>
    <submittedName>
        <fullName evidence="1">Uncharacterized protein</fullName>
    </submittedName>
</protein>
<dbReference type="RefSeq" id="WP_146434581.1">
    <property type="nucleotide sequence ID" value="NZ_SJPF01000004.1"/>
</dbReference>
<reference evidence="1 2" key="1">
    <citation type="submission" date="2019-02" db="EMBL/GenBank/DDBJ databases">
        <title>Deep-cultivation of Planctomycetes and their phenomic and genomic characterization uncovers novel biology.</title>
        <authorList>
            <person name="Wiegand S."/>
            <person name="Jogler M."/>
            <person name="Boedeker C."/>
            <person name="Pinto D."/>
            <person name="Vollmers J."/>
            <person name="Rivas-Marin E."/>
            <person name="Kohn T."/>
            <person name="Peeters S.H."/>
            <person name="Heuer A."/>
            <person name="Rast P."/>
            <person name="Oberbeckmann S."/>
            <person name="Bunk B."/>
            <person name="Jeske O."/>
            <person name="Meyerdierks A."/>
            <person name="Storesund J.E."/>
            <person name="Kallscheuer N."/>
            <person name="Luecker S."/>
            <person name="Lage O.M."/>
            <person name="Pohl T."/>
            <person name="Merkel B.J."/>
            <person name="Hornburger P."/>
            <person name="Mueller R.-W."/>
            <person name="Bruemmer F."/>
            <person name="Labrenz M."/>
            <person name="Spormann A.M."/>
            <person name="Op Den Camp H."/>
            <person name="Overmann J."/>
            <person name="Amann R."/>
            <person name="Jetten M.S.M."/>
            <person name="Mascher T."/>
            <person name="Medema M.H."/>
            <person name="Devos D.P."/>
            <person name="Kaster A.-K."/>
            <person name="Ovreas L."/>
            <person name="Rohde M."/>
            <person name="Galperin M.Y."/>
            <person name="Jogler C."/>
        </authorList>
    </citation>
    <scope>NUCLEOTIDE SEQUENCE [LARGE SCALE GENOMIC DNA]</scope>
    <source>
        <strain evidence="1 2">Enr8</strain>
    </source>
</reference>
<comment type="caution">
    <text evidence="1">The sequence shown here is derived from an EMBL/GenBank/DDBJ whole genome shotgun (WGS) entry which is preliminary data.</text>
</comment>
<evidence type="ECO:0000313" key="2">
    <source>
        <dbReference type="Proteomes" id="UP000318878"/>
    </source>
</evidence>
<organism evidence="1 2">
    <name type="scientific">Blastopirellula retiformator</name>
    <dbReference type="NCBI Taxonomy" id="2527970"/>
    <lineage>
        <taxon>Bacteria</taxon>
        <taxon>Pseudomonadati</taxon>
        <taxon>Planctomycetota</taxon>
        <taxon>Planctomycetia</taxon>
        <taxon>Pirellulales</taxon>
        <taxon>Pirellulaceae</taxon>
        <taxon>Blastopirellula</taxon>
    </lineage>
</organism>
<name>A0A5C5V1Z6_9BACT</name>